<proteinExistence type="predicted"/>
<feature type="region of interest" description="Disordered" evidence="1">
    <location>
        <begin position="355"/>
        <end position="396"/>
    </location>
</feature>
<dbReference type="EMBL" id="JANAWD010000568">
    <property type="protein sequence ID" value="KAJ3477743.1"/>
    <property type="molecule type" value="Genomic_DNA"/>
</dbReference>
<feature type="region of interest" description="Disordered" evidence="1">
    <location>
        <begin position="288"/>
        <end position="315"/>
    </location>
</feature>
<evidence type="ECO:0000256" key="1">
    <source>
        <dbReference type="SAM" id="MobiDB-lite"/>
    </source>
</evidence>
<sequence>MLSTLVTRLETLTNLPTPPTACAILILAIEGELSTSLPNMAAMAQCLGSRMGVSSKVIMQRYKIIYDAIEGWIREVPWLEAHERRGGTKGRSKIAKRVVVARGLKDVVQFQDEIWQKRLAGLGKPELKLDADDDVETIDTEDGDSAPEVGGALELSAQHDSREEVATLHPSQTSRQYRSAHHRSVLKASQFLLRPLSSPTPTSGSRSPTPLDEDDLLFLLAWDVSALAHVFVRPPTRLQKLVVSRQGGEEAIADEELFTDGEMEGYLRTDDEIAAMETLFNSSDSLFNPVVHRDDSSNPSKKRKQPSDSEDDELFGFSAKKTRRIDLDALARLLGPLNNLCDKDDEGATLEQLVSVDPSPSGSLYASETDSVSREGDNDGSTDGDAEFGYSGVGEDDGEVIEEWRPLSPGGVTFDEDRYEL</sequence>
<dbReference type="Proteomes" id="UP001212997">
    <property type="component" value="Unassembled WGS sequence"/>
</dbReference>
<comment type="caution">
    <text evidence="2">The sequence shown here is derived from an EMBL/GenBank/DDBJ whole genome shotgun (WGS) entry which is preliminary data.</text>
</comment>
<keyword evidence="3" id="KW-1185">Reference proteome</keyword>
<evidence type="ECO:0000313" key="2">
    <source>
        <dbReference type="EMBL" id="KAJ3477743.1"/>
    </source>
</evidence>
<gene>
    <name evidence="2" type="ORF">NLI96_g10255</name>
</gene>
<protein>
    <submittedName>
        <fullName evidence="2">Uncharacterized protein</fullName>
    </submittedName>
</protein>
<organism evidence="2 3">
    <name type="scientific">Meripilus lineatus</name>
    <dbReference type="NCBI Taxonomy" id="2056292"/>
    <lineage>
        <taxon>Eukaryota</taxon>
        <taxon>Fungi</taxon>
        <taxon>Dikarya</taxon>
        <taxon>Basidiomycota</taxon>
        <taxon>Agaricomycotina</taxon>
        <taxon>Agaricomycetes</taxon>
        <taxon>Polyporales</taxon>
        <taxon>Meripilaceae</taxon>
        <taxon>Meripilus</taxon>
    </lineage>
</organism>
<accession>A0AAD5UTZ5</accession>
<name>A0AAD5UTZ5_9APHY</name>
<dbReference type="AlphaFoldDB" id="A0AAD5UTZ5"/>
<evidence type="ECO:0000313" key="3">
    <source>
        <dbReference type="Proteomes" id="UP001212997"/>
    </source>
</evidence>
<reference evidence="2" key="1">
    <citation type="submission" date="2022-07" db="EMBL/GenBank/DDBJ databases">
        <title>Genome Sequence of Physisporinus lineatus.</title>
        <authorList>
            <person name="Buettner E."/>
        </authorList>
    </citation>
    <scope>NUCLEOTIDE SEQUENCE</scope>
    <source>
        <strain evidence="2">VT162</strain>
    </source>
</reference>
<feature type="compositionally biased region" description="Polar residues" evidence="1">
    <location>
        <begin position="358"/>
        <end position="370"/>
    </location>
</feature>